<proteinExistence type="predicted"/>
<accession>A0ABD5S036</accession>
<evidence type="ECO:0000256" key="1">
    <source>
        <dbReference type="ARBA" id="ARBA00023015"/>
    </source>
</evidence>
<dbReference type="PANTHER" id="PTHR34236:SF1">
    <property type="entry name" value="DIMETHYL SULFOXIDE REDUCTASE TRANSCRIPTIONAL ACTIVATOR"/>
    <property type="match status" value="1"/>
</dbReference>
<protein>
    <submittedName>
        <fullName evidence="5">Bacterio-opsin activator domain-containing protein</fullName>
    </submittedName>
</protein>
<keyword evidence="1" id="KW-0805">Transcription regulation</keyword>
<dbReference type="PANTHER" id="PTHR34236">
    <property type="entry name" value="DIMETHYL SULFOXIDE REDUCTASE TRANSCRIPTIONAL ACTIVATOR"/>
    <property type="match status" value="1"/>
</dbReference>
<feature type="domain" description="Bacterioopsin transcriptional activator GAF and HTH associated" evidence="4">
    <location>
        <begin position="5"/>
        <end position="145"/>
    </location>
</feature>
<feature type="domain" description="HTH bat-type" evidence="3">
    <location>
        <begin position="157"/>
        <end position="208"/>
    </location>
</feature>
<dbReference type="Proteomes" id="UP001596328">
    <property type="component" value="Unassembled WGS sequence"/>
</dbReference>
<sequence>MSTIAELELAANEFALAETLASHPEIEFEVVRMAAHDRDHVMPYIRVSGATFEGLTDSLDGDPSVDELRLLDDLEDERLYRMHWVSDIQTVLHMVLDQGATVVEMHGRGDRWFLRVLFPDREALSATHDFCTENDLTFTIRNIHDLQGSVGRGEFGLTREQYEALVRAAERGYFDVPRETTMSDLAAEMGVSQQALSERLRRGHKALINSALRVEKSPLEQ</sequence>
<dbReference type="Pfam" id="PF04967">
    <property type="entry name" value="HTH_10"/>
    <property type="match status" value="1"/>
</dbReference>
<dbReference type="Gene3D" id="1.10.10.10">
    <property type="entry name" value="Winged helix-like DNA-binding domain superfamily/Winged helix DNA-binding domain"/>
    <property type="match status" value="1"/>
</dbReference>
<dbReference type="EMBL" id="JBHSWU010000340">
    <property type="protein sequence ID" value="MFC6724970.1"/>
    <property type="molecule type" value="Genomic_DNA"/>
</dbReference>
<evidence type="ECO:0000313" key="6">
    <source>
        <dbReference type="Proteomes" id="UP001596328"/>
    </source>
</evidence>
<gene>
    <name evidence="5" type="ORF">ACFQE1_11420</name>
</gene>
<dbReference type="InterPro" id="IPR031803">
    <property type="entry name" value="BAT_GAF/HTH-assoc"/>
</dbReference>
<reference evidence="5 6" key="1">
    <citation type="journal article" date="2019" name="Int. J. Syst. Evol. Microbiol.">
        <title>The Global Catalogue of Microorganisms (GCM) 10K type strain sequencing project: providing services to taxonomists for standard genome sequencing and annotation.</title>
        <authorList>
            <consortium name="The Broad Institute Genomics Platform"/>
            <consortium name="The Broad Institute Genome Sequencing Center for Infectious Disease"/>
            <person name="Wu L."/>
            <person name="Ma J."/>
        </authorList>
    </citation>
    <scope>NUCLEOTIDE SEQUENCE [LARGE SCALE GENOMIC DNA]</scope>
    <source>
        <strain evidence="5 6">NBRC 111368</strain>
    </source>
</reference>
<comment type="caution">
    <text evidence="5">The sequence shown here is derived from an EMBL/GenBank/DDBJ whole genome shotgun (WGS) entry which is preliminary data.</text>
</comment>
<organism evidence="5 6">
    <name type="scientific">Halobium palmae</name>
    <dbReference type="NCBI Taxonomy" id="1776492"/>
    <lineage>
        <taxon>Archaea</taxon>
        <taxon>Methanobacteriati</taxon>
        <taxon>Methanobacteriota</taxon>
        <taxon>Stenosarchaea group</taxon>
        <taxon>Halobacteria</taxon>
        <taxon>Halobacteriales</taxon>
        <taxon>Haloferacaceae</taxon>
        <taxon>Halobium</taxon>
    </lineage>
</organism>
<dbReference type="Pfam" id="PF15915">
    <property type="entry name" value="BAT"/>
    <property type="match status" value="1"/>
</dbReference>
<keyword evidence="6" id="KW-1185">Reference proteome</keyword>
<dbReference type="InterPro" id="IPR007050">
    <property type="entry name" value="HTH_bacterioopsin"/>
</dbReference>
<evidence type="ECO:0000259" key="3">
    <source>
        <dbReference type="Pfam" id="PF04967"/>
    </source>
</evidence>
<evidence type="ECO:0000313" key="5">
    <source>
        <dbReference type="EMBL" id="MFC6724970.1"/>
    </source>
</evidence>
<dbReference type="AlphaFoldDB" id="A0ABD5S036"/>
<evidence type="ECO:0000256" key="2">
    <source>
        <dbReference type="ARBA" id="ARBA00023163"/>
    </source>
</evidence>
<keyword evidence="2" id="KW-0804">Transcription</keyword>
<name>A0ABD5S036_9EURY</name>
<evidence type="ECO:0000259" key="4">
    <source>
        <dbReference type="Pfam" id="PF15915"/>
    </source>
</evidence>
<dbReference type="InterPro" id="IPR036388">
    <property type="entry name" value="WH-like_DNA-bd_sf"/>
</dbReference>